<keyword evidence="5 7" id="KW-1133">Transmembrane helix</keyword>
<dbReference type="GO" id="GO:0005886">
    <property type="term" value="C:plasma membrane"/>
    <property type="evidence" value="ECO:0007669"/>
    <property type="project" value="UniProtKB-SubCell"/>
</dbReference>
<feature type="transmembrane region" description="Helical" evidence="7">
    <location>
        <begin position="220"/>
        <end position="243"/>
    </location>
</feature>
<keyword evidence="10" id="KW-1185">Reference proteome</keyword>
<evidence type="ECO:0000259" key="8">
    <source>
        <dbReference type="PROSITE" id="PS50928"/>
    </source>
</evidence>
<name>A0AAP9Y6F9_9ACTO</name>
<accession>A0AAP9Y6F9</accession>
<keyword evidence="6 7" id="KW-0472">Membrane</keyword>
<keyword evidence="2 7" id="KW-0813">Transport</keyword>
<evidence type="ECO:0000256" key="6">
    <source>
        <dbReference type="ARBA" id="ARBA00023136"/>
    </source>
</evidence>
<dbReference type="EMBL" id="CP066065">
    <property type="protein sequence ID" value="QQC43219.1"/>
    <property type="molecule type" value="Genomic_DNA"/>
</dbReference>
<evidence type="ECO:0000256" key="5">
    <source>
        <dbReference type="ARBA" id="ARBA00022989"/>
    </source>
</evidence>
<comment type="subcellular location">
    <subcellularLocation>
        <location evidence="1 7">Cell membrane</location>
        <topology evidence="1 7">Multi-pass membrane protein</topology>
    </subcellularLocation>
</comment>
<dbReference type="AlphaFoldDB" id="A0AAP9Y6F9"/>
<feature type="transmembrane region" description="Helical" evidence="7">
    <location>
        <begin position="119"/>
        <end position="142"/>
    </location>
</feature>
<dbReference type="PANTHER" id="PTHR43227:SF8">
    <property type="entry name" value="DIACETYLCHITOBIOSE UPTAKE SYSTEM PERMEASE PROTEIN DASB"/>
    <property type="match status" value="1"/>
</dbReference>
<comment type="similarity">
    <text evidence="7">Belongs to the binding-protein-dependent transport system permease family.</text>
</comment>
<protein>
    <submittedName>
        <fullName evidence="9">Sugar ABC transporter permease</fullName>
    </submittedName>
</protein>
<feature type="transmembrane region" description="Helical" evidence="7">
    <location>
        <begin position="281"/>
        <end position="303"/>
    </location>
</feature>
<organism evidence="9 10">
    <name type="scientific">Schaalia meyeri</name>
    <dbReference type="NCBI Taxonomy" id="52773"/>
    <lineage>
        <taxon>Bacteria</taxon>
        <taxon>Bacillati</taxon>
        <taxon>Actinomycetota</taxon>
        <taxon>Actinomycetes</taxon>
        <taxon>Actinomycetales</taxon>
        <taxon>Actinomycetaceae</taxon>
        <taxon>Schaalia</taxon>
    </lineage>
</organism>
<evidence type="ECO:0000313" key="10">
    <source>
        <dbReference type="Proteomes" id="UP000595220"/>
    </source>
</evidence>
<dbReference type="Proteomes" id="UP000595220">
    <property type="component" value="Chromosome"/>
</dbReference>
<dbReference type="Gene3D" id="1.10.3720.10">
    <property type="entry name" value="MetI-like"/>
    <property type="match status" value="1"/>
</dbReference>
<evidence type="ECO:0000256" key="4">
    <source>
        <dbReference type="ARBA" id="ARBA00022692"/>
    </source>
</evidence>
<evidence type="ECO:0000256" key="3">
    <source>
        <dbReference type="ARBA" id="ARBA00022475"/>
    </source>
</evidence>
<reference evidence="9 10" key="1">
    <citation type="submission" date="2020-12" db="EMBL/GenBank/DDBJ databases">
        <title>FDA dAtabase for Regulatory Grade micrObial Sequences (FDA-ARGOS): Supporting development and validation of Infectious Disease Dx tests.</title>
        <authorList>
            <person name="Sproer C."/>
            <person name="Gronow S."/>
            <person name="Severitt S."/>
            <person name="Schroder I."/>
            <person name="Tallon L."/>
            <person name="Sadzewicz L."/>
            <person name="Zhao X."/>
            <person name="Boylan J."/>
            <person name="Ott S."/>
            <person name="Bowen H."/>
            <person name="Vavikolanu K."/>
            <person name="Mehta A."/>
            <person name="Aluvathingal J."/>
            <person name="Nadendla S."/>
            <person name="Lowell S."/>
            <person name="Myers T."/>
            <person name="Yan Y."/>
            <person name="Sichtig H."/>
        </authorList>
    </citation>
    <scope>NUCLEOTIDE SEQUENCE [LARGE SCALE GENOMIC DNA]</scope>
    <source>
        <strain evidence="9 10">FDAARGOS_985</strain>
    </source>
</reference>
<dbReference type="PROSITE" id="PS50928">
    <property type="entry name" value="ABC_TM1"/>
    <property type="match status" value="1"/>
</dbReference>
<evidence type="ECO:0000256" key="1">
    <source>
        <dbReference type="ARBA" id="ARBA00004651"/>
    </source>
</evidence>
<evidence type="ECO:0000313" key="9">
    <source>
        <dbReference type="EMBL" id="QQC43219.1"/>
    </source>
</evidence>
<sequence>MTTSVKTPARPAKGCRARRRGIPYLLLTPATAVVLVVLGYPMLRQFIMSFQKFGLKQQFGAPPEWVGLDNYTSILTDSYFWTVTAKSLLFCLWTAGWTMALAIAFALMMKAASAPIRTLMNAVLVIVWAMPLLATLTVWQWLVNKNFGLLNYVLAVLGFEQASQTAWLAQSYWTFFLIASAIIVWASMPLATISIYAAMTQIDGALIEAAQIDGASYWQRLRYVVFPSVSPVIALIGVLQVIWDLRVFTQIYVLQQSGSISDETNLLGTYIYKVGISQGNYGVASALATIVLLITLVITSRYIHMLFTKGDRL</sequence>
<dbReference type="Pfam" id="PF00528">
    <property type="entry name" value="BPD_transp_1"/>
    <property type="match status" value="1"/>
</dbReference>
<feature type="transmembrane region" description="Helical" evidence="7">
    <location>
        <begin position="172"/>
        <end position="199"/>
    </location>
</feature>
<dbReference type="InterPro" id="IPR000515">
    <property type="entry name" value="MetI-like"/>
</dbReference>
<dbReference type="PANTHER" id="PTHR43227">
    <property type="entry name" value="BLL4140 PROTEIN"/>
    <property type="match status" value="1"/>
</dbReference>
<dbReference type="GO" id="GO:0055085">
    <property type="term" value="P:transmembrane transport"/>
    <property type="evidence" value="ECO:0007669"/>
    <property type="project" value="InterPro"/>
</dbReference>
<dbReference type="CDD" id="cd06261">
    <property type="entry name" value="TM_PBP2"/>
    <property type="match status" value="1"/>
</dbReference>
<keyword evidence="4 7" id="KW-0812">Transmembrane</keyword>
<gene>
    <name evidence="9" type="ORF">I6H42_05240</name>
</gene>
<evidence type="ECO:0000256" key="2">
    <source>
        <dbReference type="ARBA" id="ARBA00022448"/>
    </source>
</evidence>
<feature type="transmembrane region" description="Helical" evidence="7">
    <location>
        <begin position="21"/>
        <end position="43"/>
    </location>
</feature>
<dbReference type="RefSeq" id="WP_074633507.1">
    <property type="nucleotide sequence ID" value="NZ_CP066065.1"/>
</dbReference>
<evidence type="ECO:0000256" key="7">
    <source>
        <dbReference type="RuleBase" id="RU363032"/>
    </source>
</evidence>
<keyword evidence="3" id="KW-1003">Cell membrane</keyword>
<dbReference type="InterPro" id="IPR035906">
    <property type="entry name" value="MetI-like_sf"/>
</dbReference>
<feature type="domain" description="ABC transmembrane type-1" evidence="8">
    <location>
        <begin position="84"/>
        <end position="302"/>
    </location>
</feature>
<feature type="transmembrane region" description="Helical" evidence="7">
    <location>
        <begin position="87"/>
        <end position="107"/>
    </location>
</feature>
<dbReference type="InterPro" id="IPR050809">
    <property type="entry name" value="UgpAE/MalFG_permease"/>
</dbReference>
<dbReference type="SUPFAM" id="SSF161098">
    <property type="entry name" value="MetI-like"/>
    <property type="match status" value="1"/>
</dbReference>
<proteinExistence type="inferred from homology"/>